<name>A0A8H4VVY1_9AGAR</name>
<comment type="caution">
    <text evidence="2">The sequence shown here is derived from an EMBL/GenBank/DDBJ whole genome shotgun (WGS) entry which is preliminary data.</text>
</comment>
<evidence type="ECO:0000256" key="1">
    <source>
        <dbReference type="SAM" id="MobiDB-lite"/>
    </source>
</evidence>
<dbReference type="EMBL" id="JAACJL010000002">
    <property type="protein sequence ID" value="KAF4622335.1"/>
    <property type="molecule type" value="Genomic_DNA"/>
</dbReference>
<organism evidence="2 3">
    <name type="scientific">Agrocybe pediades</name>
    <dbReference type="NCBI Taxonomy" id="84607"/>
    <lineage>
        <taxon>Eukaryota</taxon>
        <taxon>Fungi</taxon>
        <taxon>Dikarya</taxon>
        <taxon>Basidiomycota</taxon>
        <taxon>Agaricomycotina</taxon>
        <taxon>Agaricomycetes</taxon>
        <taxon>Agaricomycetidae</taxon>
        <taxon>Agaricales</taxon>
        <taxon>Agaricineae</taxon>
        <taxon>Strophariaceae</taxon>
        <taxon>Agrocybe</taxon>
    </lineage>
</organism>
<reference evidence="2 3" key="1">
    <citation type="submission" date="2019-12" db="EMBL/GenBank/DDBJ databases">
        <authorList>
            <person name="Floudas D."/>
            <person name="Bentzer J."/>
            <person name="Ahren D."/>
            <person name="Johansson T."/>
            <person name="Persson P."/>
            <person name="Tunlid A."/>
        </authorList>
    </citation>
    <scope>NUCLEOTIDE SEQUENCE [LARGE SCALE GENOMIC DNA]</scope>
    <source>
        <strain evidence="2 3">CBS 102.39</strain>
    </source>
</reference>
<evidence type="ECO:0000313" key="3">
    <source>
        <dbReference type="Proteomes" id="UP000521872"/>
    </source>
</evidence>
<feature type="compositionally biased region" description="Basic and acidic residues" evidence="1">
    <location>
        <begin position="30"/>
        <end position="43"/>
    </location>
</feature>
<evidence type="ECO:0000313" key="2">
    <source>
        <dbReference type="EMBL" id="KAF4622335.1"/>
    </source>
</evidence>
<gene>
    <name evidence="2" type="ORF">D9613_009240</name>
</gene>
<dbReference type="AlphaFoldDB" id="A0A8H4VVY1"/>
<protein>
    <submittedName>
        <fullName evidence="2">Uncharacterized protein</fullName>
    </submittedName>
</protein>
<dbReference type="Proteomes" id="UP000521872">
    <property type="component" value="Unassembled WGS sequence"/>
</dbReference>
<keyword evidence="3" id="KW-1185">Reference proteome</keyword>
<proteinExistence type="predicted"/>
<feature type="region of interest" description="Disordered" evidence="1">
    <location>
        <begin position="368"/>
        <end position="445"/>
    </location>
</feature>
<feature type="compositionally biased region" description="Basic and acidic residues" evidence="1">
    <location>
        <begin position="417"/>
        <end position="429"/>
    </location>
</feature>
<sequence length="459" mass="50264">MGGSKPQGRFKSKLKSILSKSESTPSHPNSFKDEGIVSEGKRKSENTAKVLQVLKKVPRLVRKMVSPKAIQNNHAPTNGVEQEVQTELRTKRADVKDVVHVGGVDKAGAKVAKMATSYLEYFTTLEDNYAEEDYFDSVINAGVVAMIPVLVEVDTVFPEGESAVIEDAGFSVEVEGTPFDAFSTSNKSSWFEVTTDEETLATPVSGFSYEARVEVERAERSVEGEFDDDGVLSIESDVFTYEVAAQEEEKELLDGGDVLQGIFSLQSDPLLCEVKDEDDEEIEEEVVEGVVAEEEATKGRERVLIDEAFMLYEMPSREKTSDSEPAASALAADLATILPAPVPQRATPSRIPVRRGYGYGHRLSRSTVSDYTRLGSPLQPFKGSVSSPTASGIADGEHQQAPAVDARRAGAFRHAGCVREHDARERSRVESTSSSRSRRGFDVPTREEYLAARRAGWKP</sequence>
<accession>A0A8H4VVY1</accession>
<feature type="region of interest" description="Disordered" evidence="1">
    <location>
        <begin position="1"/>
        <end position="43"/>
    </location>
</feature>